<evidence type="ECO:0000313" key="5">
    <source>
        <dbReference type="EMBL" id="NXQ42468.1"/>
    </source>
</evidence>
<evidence type="ECO:0000313" key="6">
    <source>
        <dbReference type="Proteomes" id="UP000519684"/>
    </source>
</evidence>
<evidence type="ECO:0000256" key="1">
    <source>
        <dbReference type="ARBA" id="ARBA00022670"/>
    </source>
</evidence>
<dbReference type="GO" id="GO:0004190">
    <property type="term" value="F:aspartic-type endopeptidase activity"/>
    <property type="evidence" value="ECO:0007669"/>
    <property type="project" value="UniProtKB-KW"/>
</dbReference>
<dbReference type="Gene3D" id="2.70.40.10">
    <property type="match status" value="1"/>
</dbReference>
<sequence>VTLLDSSVQMIPTGITGPIYHEKNSALGALLFGQSSSGLAGLIVLPGVIDADDTGEIMICAFMLNPPLTITKGTRVAQLIMYQKRPVGNDIFRHVPGRGARGFGLTGNMVVSLVQKLQQRPVIPVQLRCKQQQCTVHVMADTGADVTIVS</sequence>
<dbReference type="Proteomes" id="UP000519684">
    <property type="component" value="Unassembled WGS sequence"/>
</dbReference>
<dbReference type="Gene3D" id="2.40.70.10">
    <property type="entry name" value="Acid Proteases"/>
    <property type="match status" value="1"/>
</dbReference>
<evidence type="ECO:0000256" key="2">
    <source>
        <dbReference type="ARBA" id="ARBA00022750"/>
    </source>
</evidence>
<dbReference type="InterPro" id="IPR036157">
    <property type="entry name" value="dUTPase-like_sf"/>
</dbReference>
<comment type="caution">
    <text evidence="5">The sequence shown here is derived from an EMBL/GenBank/DDBJ whole genome shotgun (WGS) entry which is preliminary data.</text>
</comment>
<feature type="non-terminal residue" evidence="5">
    <location>
        <position position="1"/>
    </location>
</feature>
<dbReference type="InterPro" id="IPR021109">
    <property type="entry name" value="Peptidase_aspartic_dom_sf"/>
</dbReference>
<dbReference type="GO" id="GO:0006508">
    <property type="term" value="P:proteolysis"/>
    <property type="evidence" value="ECO:0007669"/>
    <property type="project" value="UniProtKB-KW"/>
</dbReference>
<dbReference type="EMBL" id="VWYD01011389">
    <property type="protein sequence ID" value="NXQ42468.1"/>
    <property type="molecule type" value="Genomic_DNA"/>
</dbReference>
<dbReference type="PANTHER" id="PTHR19422">
    <property type="entry name" value="GAG RETROVIRAL POLYPROTEIN"/>
    <property type="match status" value="1"/>
</dbReference>
<reference evidence="5 6" key="1">
    <citation type="submission" date="2019-09" db="EMBL/GenBank/DDBJ databases">
        <title>Bird 10,000 Genomes (B10K) Project - Family phase.</title>
        <authorList>
            <person name="Zhang G."/>
        </authorList>
    </citation>
    <scope>NUCLEOTIDE SEQUENCE [LARGE SCALE GENOMIC DNA]</scope>
    <source>
        <strain evidence="5">B10K-DU-001-17</strain>
        <tissue evidence="5">Muscle</tissue>
    </source>
</reference>
<feature type="domain" description="Peptidase A2" evidence="4">
    <location>
        <begin position="136"/>
        <end position="150"/>
    </location>
</feature>
<protein>
    <submittedName>
        <fullName evidence="5">POK9 protein</fullName>
    </submittedName>
</protein>
<keyword evidence="2" id="KW-0064">Aspartyl protease</keyword>
<keyword evidence="6" id="KW-1185">Reference proteome</keyword>
<dbReference type="PROSITE" id="PS50175">
    <property type="entry name" value="ASP_PROT_RETROV"/>
    <property type="match status" value="1"/>
</dbReference>
<dbReference type="InterPro" id="IPR051592">
    <property type="entry name" value="HERV-K_Pro_peptidase_A2"/>
</dbReference>
<dbReference type="AlphaFoldDB" id="A0A7L2CYK6"/>
<feature type="non-terminal residue" evidence="5">
    <location>
        <position position="150"/>
    </location>
</feature>
<dbReference type="PANTHER" id="PTHR19422:SF123">
    <property type="entry name" value="RT1 CLASS I, LOCUS CE15"/>
    <property type="match status" value="1"/>
</dbReference>
<keyword evidence="3" id="KW-0378">Hydrolase</keyword>
<dbReference type="SUPFAM" id="SSF51283">
    <property type="entry name" value="dUTPase-like"/>
    <property type="match status" value="1"/>
</dbReference>
<dbReference type="PROSITE" id="PS00141">
    <property type="entry name" value="ASP_PROTEASE"/>
    <property type="match status" value="1"/>
</dbReference>
<dbReference type="Pfam" id="PF00692">
    <property type="entry name" value="dUTPase"/>
    <property type="match status" value="1"/>
</dbReference>
<evidence type="ECO:0000259" key="4">
    <source>
        <dbReference type="PROSITE" id="PS50175"/>
    </source>
</evidence>
<dbReference type="InterPro" id="IPR001995">
    <property type="entry name" value="Peptidase_A2_cat"/>
</dbReference>
<gene>
    <name evidence="5" type="primary">Ervk9_0</name>
    <name evidence="5" type="ORF">CATFUS_R10254</name>
</gene>
<accession>A0A7L2CYK6</accession>
<name>A0A7L2CYK6_CATFU</name>
<evidence type="ECO:0000256" key="3">
    <source>
        <dbReference type="ARBA" id="ARBA00022801"/>
    </source>
</evidence>
<keyword evidence="1" id="KW-0645">Protease</keyword>
<dbReference type="InterPro" id="IPR029054">
    <property type="entry name" value="dUTPase-like"/>
</dbReference>
<proteinExistence type="predicted"/>
<organism evidence="5 6">
    <name type="scientific">Catharus fuscescens</name>
    <name type="common">Veery</name>
    <name type="synonym">Turdus fuscescens</name>
    <dbReference type="NCBI Taxonomy" id="159581"/>
    <lineage>
        <taxon>Eukaryota</taxon>
        <taxon>Metazoa</taxon>
        <taxon>Chordata</taxon>
        <taxon>Craniata</taxon>
        <taxon>Vertebrata</taxon>
        <taxon>Euteleostomi</taxon>
        <taxon>Archelosauria</taxon>
        <taxon>Archosauria</taxon>
        <taxon>Dinosauria</taxon>
        <taxon>Saurischia</taxon>
        <taxon>Theropoda</taxon>
        <taxon>Coelurosauria</taxon>
        <taxon>Aves</taxon>
        <taxon>Neognathae</taxon>
        <taxon>Neoaves</taxon>
        <taxon>Telluraves</taxon>
        <taxon>Australaves</taxon>
        <taxon>Passeriformes</taxon>
        <taxon>Turdidae</taxon>
        <taxon>Catharus</taxon>
    </lineage>
</organism>
<dbReference type="InterPro" id="IPR001969">
    <property type="entry name" value="Aspartic_peptidase_AS"/>
</dbReference>